<feature type="domain" description="HTH cro/C1-type" evidence="1">
    <location>
        <begin position="19"/>
        <end position="79"/>
    </location>
</feature>
<dbReference type="InterPro" id="IPR001387">
    <property type="entry name" value="Cro/C1-type_HTH"/>
</dbReference>
<dbReference type="Proteomes" id="UP001596074">
    <property type="component" value="Unassembled WGS sequence"/>
</dbReference>
<dbReference type="SMART" id="SM00530">
    <property type="entry name" value="HTH_XRE"/>
    <property type="match status" value="1"/>
</dbReference>
<dbReference type="Pfam" id="PF13560">
    <property type="entry name" value="HTH_31"/>
    <property type="match status" value="1"/>
</dbReference>
<protein>
    <submittedName>
        <fullName evidence="2">Helix-turn-helix domain-containing protein</fullName>
    </submittedName>
</protein>
<dbReference type="PROSITE" id="PS50943">
    <property type="entry name" value="HTH_CROC1"/>
    <property type="match status" value="1"/>
</dbReference>
<sequence>MEQSGSEVDVATAFLAAHVRALRDRNGWSAERLAEEMTKVGVPWGRLVVTKLENGKRQAVSVTEWLALAYVFQVSPMHLLIPLHDMEYPVTPKHMEGTRAVRSWIRGEHELDGMDARIFASYVPEHEFGRPVDWPETVTYERTEGDPERWTVDLGSRQELRLRRRPEWRRVDAGGDRGQG</sequence>
<evidence type="ECO:0000259" key="1">
    <source>
        <dbReference type="PROSITE" id="PS50943"/>
    </source>
</evidence>
<dbReference type="RefSeq" id="WP_378290349.1">
    <property type="nucleotide sequence ID" value="NZ_JBHSON010000111.1"/>
</dbReference>
<gene>
    <name evidence="2" type="ORF">ACFPZN_47865</name>
</gene>
<evidence type="ECO:0000313" key="2">
    <source>
        <dbReference type="EMBL" id="MFC5753385.1"/>
    </source>
</evidence>
<reference evidence="3" key="1">
    <citation type="journal article" date="2019" name="Int. J. Syst. Evol. Microbiol.">
        <title>The Global Catalogue of Microorganisms (GCM) 10K type strain sequencing project: providing services to taxonomists for standard genome sequencing and annotation.</title>
        <authorList>
            <consortium name="The Broad Institute Genomics Platform"/>
            <consortium name="The Broad Institute Genome Sequencing Center for Infectious Disease"/>
            <person name="Wu L."/>
            <person name="Ma J."/>
        </authorList>
    </citation>
    <scope>NUCLEOTIDE SEQUENCE [LARGE SCALE GENOMIC DNA]</scope>
    <source>
        <strain evidence="3">KCTC 42087</strain>
    </source>
</reference>
<dbReference type="Gene3D" id="1.10.260.40">
    <property type="entry name" value="lambda repressor-like DNA-binding domains"/>
    <property type="match status" value="1"/>
</dbReference>
<keyword evidence="3" id="KW-1185">Reference proteome</keyword>
<dbReference type="EMBL" id="JBHSON010000111">
    <property type="protein sequence ID" value="MFC5753385.1"/>
    <property type="molecule type" value="Genomic_DNA"/>
</dbReference>
<organism evidence="2 3">
    <name type="scientific">Actinomadura rugatobispora</name>
    <dbReference type="NCBI Taxonomy" id="1994"/>
    <lineage>
        <taxon>Bacteria</taxon>
        <taxon>Bacillati</taxon>
        <taxon>Actinomycetota</taxon>
        <taxon>Actinomycetes</taxon>
        <taxon>Streptosporangiales</taxon>
        <taxon>Thermomonosporaceae</taxon>
        <taxon>Actinomadura</taxon>
    </lineage>
</organism>
<dbReference type="InterPro" id="IPR010982">
    <property type="entry name" value="Lambda_DNA-bd_dom_sf"/>
</dbReference>
<evidence type="ECO:0000313" key="3">
    <source>
        <dbReference type="Proteomes" id="UP001596074"/>
    </source>
</evidence>
<dbReference type="CDD" id="cd00093">
    <property type="entry name" value="HTH_XRE"/>
    <property type="match status" value="1"/>
</dbReference>
<name>A0ABW1AFT8_9ACTN</name>
<proteinExistence type="predicted"/>
<comment type="caution">
    <text evidence="2">The sequence shown here is derived from an EMBL/GenBank/DDBJ whole genome shotgun (WGS) entry which is preliminary data.</text>
</comment>
<accession>A0ABW1AFT8</accession>
<dbReference type="SUPFAM" id="SSF47413">
    <property type="entry name" value="lambda repressor-like DNA-binding domains"/>
    <property type="match status" value="1"/>
</dbReference>